<keyword evidence="2 5" id="KW-0808">Transferase</keyword>
<comment type="similarity">
    <text evidence="1">Belongs to the acetyltransferase family.</text>
</comment>
<protein>
    <submittedName>
        <fullName evidence="5">Diamine acetyltransferase 2</fullName>
    </submittedName>
</protein>
<organism evidence="5 6">
    <name type="scientific">Zootermopsis nevadensis</name>
    <name type="common">Dampwood termite</name>
    <dbReference type="NCBI Taxonomy" id="136037"/>
    <lineage>
        <taxon>Eukaryota</taxon>
        <taxon>Metazoa</taxon>
        <taxon>Ecdysozoa</taxon>
        <taxon>Arthropoda</taxon>
        <taxon>Hexapoda</taxon>
        <taxon>Insecta</taxon>
        <taxon>Pterygota</taxon>
        <taxon>Neoptera</taxon>
        <taxon>Polyneoptera</taxon>
        <taxon>Dictyoptera</taxon>
        <taxon>Blattodea</taxon>
        <taxon>Blattoidea</taxon>
        <taxon>Termitoidae</taxon>
        <taxon>Termopsidae</taxon>
        <taxon>Zootermopsis</taxon>
    </lineage>
</organism>
<accession>A0A067R4J9</accession>
<dbReference type="SUPFAM" id="SSF55729">
    <property type="entry name" value="Acyl-CoA N-acyltransferases (Nat)"/>
    <property type="match status" value="1"/>
</dbReference>
<dbReference type="CDD" id="cd04301">
    <property type="entry name" value="NAT_SF"/>
    <property type="match status" value="1"/>
</dbReference>
<dbReference type="InParanoid" id="A0A067R4J9"/>
<dbReference type="Gene3D" id="3.40.630.30">
    <property type="match status" value="1"/>
</dbReference>
<evidence type="ECO:0000313" key="6">
    <source>
        <dbReference type="Proteomes" id="UP000027135"/>
    </source>
</evidence>
<dbReference type="eggNOG" id="KOG3216">
    <property type="taxonomic scope" value="Eukaryota"/>
</dbReference>
<evidence type="ECO:0000256" key="2">
    <source>
        <dbReference type="ARBA" id="ARBA00022679"/>
    </source>
</evidence>
<evidence type="ECO:0000259" key="4">
    <source>
        <dbReference type="PROSITE" id="PS51186"/>
    </source>
</evidence>
<proteinExistence type="inferred from homology"/>
<reference evidence="5 6" key="1">
    <citation type="journal article" date="2014" name="Nat. Commun.">
        <title>Molecular traces of alternative social organization in a termite genome.</title>
        <authorList>
            <person name="Terrapon N."/>
            <person name="Li C."/>
            <person name="Robertson H.M."/>
            <person name="Ji L."/>
            <person name="Meng X."/>
            <person name="Booth W."/>
            <person name="Chen Z."/>
            <person name="Childers C.P."/>
            <person name="Glastad K.M."/>
            <person name="Gokhale K."/>
            <person name="Gowin J."/>
            <person name="Gronenberg W."/>
            <person name="Hermansen R.A."/>
            <person name="Hu H."/>
            <person name="Hunt B.G."/>
            <person name="Huylmans A.K."/>
            <person name="Khalil S.M."/>
            <person name="Mitchell R.D."/>
            <person name="Munoz-Torres M.C."/>
            <person name="Mustard J.A."/>
            <person name="Pan H."/>
            <person name="Reese J.T."/>
            <person name="Scharf M.E."/>
            <person name="Sun F."/>
            <person name="Vogel H."/>
            <person name="Xiao J."/>
            <person name="Yang W."/>
            <person name="Yang Z."/>
            <person name="Yang Z."/>
            <person name="Zhou J."/>
            <person name="Zhu J."/>
            <person name="Brent C.S."/>
            <person name="Elsik C.G."/>
            <person name="Goodisman M.A."/>
            <person name="Liberles D.A."/>
            <person name="Roe R.M."/>
            <person name="Vargo E.L."/>
            <person name="Vilcinskas A."/>
            <person name="Wang J."/>
            <person name="Bornberg-Bauer E."/>
            <person name="Korb J."/>
            <person name="Zhang G."/>
            <person name="Liebig J."/>
        </authorList>
    </citation>
    <scope>NUCLEOTIDE SEQUENCE [LARGE SCALE GENOMIC DNA]</scope>
    <source>
        <tissue evidence="5">Whole organism</tissue>
    </source>
</reference>
<dbReference type="InterPro" id="IPR000182">
    <property type="entry name" value="GNAT_dom"/>
</dbReference>
<sequence length="206" mass="23392">MNGFTIREARREDCREIRRLIQELADFEKMPDEPKIDANVLEEDGFNPEHPYFYCFVAERSLEDSGDAVVPNNSGEFSDIGACGSSNTGTSDDSNANILLGYALYYYTYSTWKGKALYLEDLYITPGCRGQGLGSAIFNRVAKRAFESRCSRLDFAVLNWNPARDFYKAKGAIDITEEEGWHHYRLDREALAKLALEVNKVNVNNE</sequence>
<evidence type="ECO:0000256" key="3">
    <source>
        <dbReference type="ARBA" id="ARBA00023315"/>
    </source>
</evidence>
<dbReference type="Proteomes" id="UP000027135">
    <property type="component" value="Unassembled WGS sequence"/>
</dbReference>
<gene>
    <name evidence="5" type="ORF">L798_08395</name>
</gene>
<dbReference type="PROSITE" id="PS51186">
    <property type="entry name" value="GNAT"/>
    <property type="match status" value="1"/>
</dbReference>
<keyword evidence="3" id="KW-0012">Acyltransferase</keyword>
<dbReference type="OMA" id="QSEWVRY"/>
<evidence type="ECO:0000256" key="1">
    <source>
        <dbReference type="ARBA" id="ARBA00008694"/>
    </source>
</evidence>
<dbReference type="InterPro" id="IPR016181">
    <property type="entry name" value="Acyl_CoA_acyltransferase"/>
</dbReference>
<dbReference type="EMBL" id="KK852751">
    <property type="protein sequence ID" value="KDR17137.1"/>
    <property type="molecule type" value="Genomic_DNA"/>
</dbReference>
<dbReference type="STRING" id="136037.A0A067R4J9"/>
<dbReference type="FunCoup" id="A0A067R4J9">
    <property type="interactions" value="151"/>
</dbReference>
<name>A0A067R4J9_ZOONE</name>
<keyword evidence="6" id="KW-1185">Reference proteome</keyword>
<dbReference type="GO" id="GO:0008080">
    <property type="term" value="F:N-acetyltransferase activity"/>
    <property type="evidence" value="ECO:0007669"/>
    <property type="project" value="TreeGrafter"/>
</dbReference>
<dbReference type="OrthoDB" id="7305308at2759"/>
<feature type="domain" description="N-acetyltransferase" evidence="4">
    <location>
        <begin position="4"/>
        <end position="197"/>
    </location>
</feature>
<dbReference type="AlphaFoldDB" id="A0A067R4J9"/>
<dbReference type="PANTHER" id="PTHR10545:SF29">
    <property type="entry name" value="GH14572P-RELATED"/>
    <property type="match status" value="1"/>
</dbReference>
<evidence type="ECO:0000313" key="5">
    <source>
        <dbReference type="EMBL" id="KDR17137.1"/>
    </source>
</evidence>
<dbReference type="InterPro" id="IPR051016">
    <property type="entry name" value="Diverse_Substrate_AcTransf"/>
</dbReference>
<dbReference type="Pfam" id="PF00583">
    <property type="entry name" value="Acetyltransf_1"/>
    <property type="match status" value="1"/>
</dbReference>
<dbReference type="PANTHER" id="PTHR10545">
    <property type="entry name" value="DIAMINE N-ACETYLTRANSFERASE"/>
    <property type="match status" value="1"/>
</dbReference>